<dbReference type="PANTHER" id="PTHR13333:SF5">
    <property type="entry name" value="M-AAA PROTEASE-INTERACTING PROTEIN 1, MITOCHONDRIAL"/>
    <property type="match status" value="1"/>
</dbReference>
<dbReference type="PANTHER" id="PTHR13333">
    <property type="entry name" value="M-AAA PROTEASE-INTERACTING PROTEIN 1, MITOCHONDRIAL"/>
    <property type="match status" value="1"/>
</dbReference>
<evidence type="ECO:0000256" key="1">
    <source>
        <dbReference type="SAM" id="MobiDB-lite"/>
    </source>
</evidence>
<name>A0A9P0DK60_PHACE</name>
<evidence type="ECO:0000313" key="3">
    <source>
        <dbReference type="Proteomes" id="UP001153737"/>
    </source>
</evidence>
<sequence length="229" mass="26730">MISRAVLSLFKNRQIIRRTSYSTVKRLFNDTTSKNNAIQIRNIHNTRLPKTPDLIYIPHVIRWLKTKFQFKYLQKTWDPEFTEGAFIYGTSKAVCRITEIIHEDKPEDLEGLLTPTTKIKLKEQMKAILTKSQKAIIKLKPEDIKILVPMNVCLKNEGLQKSCKIGMRVLALKWFQQKNGALRLVLVALQTEFLKDYKDGSYKLAKKRTPIQQPGKTWDPNFKRKNLKT</sequence>
<dbReference type="Proteomes" id="UP001153737">
    <property type="component" value="Chromosome 4"/>
</dbReference>
<proteinExistence type="predicted"/>
<reference evidence="2" key="1">
    <citation type="submission" date="2022-01" db="EMBL/GenBank/DDBJ databases">
        <authorList>
            <person name="King R."/>
        </authorList>
    </citation>
    <scope>NUCLEOTIDE SEQUENCE</scope>
</reference>
<dbReference type="OrthoDB" id="5204190at2759"/>
<protein>
    <submittedName>
        <fullName evidence="2">Uncharacterized protein</fullName>
    </submittedName>
</protein>
<evidence type="ECO:0000313" key="2">
    <source>
        <dbReference type="EMBL" id="CAH1164212.1"/>
    </source>
</evidence>
<dbReference type="GO" id="GO:0032979">
    <property type="term" value="P:protein insertion into mitochondrial inner membrane from matrix"/>
    <property type="evidence" value="ECO:0007669"/>
    <property type="project" value="TreeGrafter"/>
</dbReference>
<dbReference type="EMBL" id="OU896710">
    <property type="protein sequence ID" value="CAH1164212.1"/>
    <property type="molecule type" value="Genomic_DNA"/>
</dbReference>
<gene>
    <name evidence="2" type="ORF">PHAECO_LOCUS8796</name>
</gene>
<reference evidence="2" key="2">
    <citation type="submission" date="2022-10" db="EMBL/GenBank/DDBJ databases">
        <authorList>
            <consortium name="ENA_rothamsted_submissions"/>
            <consortium name="culmorum"/>
            <person name="King R."/>
        </authorList>
    </citation>
    <scope>NUCLEOTIDE SEQUENCE</scope>
</reference>
<organism evidence="2 3">
    <name type="scientific">Phaedon cochleariae</name>
    <name type="common">Mustard beetle</name>
    <dbReference type="NCBI Taxonomy" id="80249"/>
    <lineage>
        <taxon>Eukaryota</taxon>
        <taxon>Metazoa</taxon>
        <taxon>Ecdysozoa</taxon>
        <taxon>Arthropoda</taxon>
        <taxon>Hexapoda</taxon>
        <taxon>Insecta</taxon>
        <taxon>Pterygota</taxon>
        <taxon>Neoptera</taxon>
        <taxon>Endopterygota</taxon>
        <taxon>Coleoptera</taxon>
        <taxon>Polyphaga</taxon>
        <taxon>Cucujiformia</taxon>
        <taxon>Chrysomeloidea</taxon>
        <taxon>Chrysomelidae</taxon>
        <taxon>Chrysomelinae</taxon>
        <taxon>Chrysomelini</taxon>
        <taxon>Phaedon</taxon>
    </lineage>
</organism>
<dbReference type="AlphaFoldDB" id="A0A9P0DK60"/>
<dbReference type="GO" id="GO:0005743">
    <property type="term" value="C:mitochondrial inner membrane"/>
    <property type="evidence" value="ECO:0007669"/>
    <property type="project" value="TreeGrafter"/>
</dbReference>
<accession>A0A9P0DK60</accession>
<keyword evidence="3" id="KW-1185">Reference proteome</keyword>
<dbReference type="GO" id="GO:0043022">
    <property type="term" value="F:ribosome binding"/>
    <property type="evidence" value="ECO:0007669"/>
    <property type="project" value="TreeGrafter"/>
</dbReference>
<feature type="region of interest" description="Disordered" evidence="1">
    <location>
        <begin position="210"/>
        <end position="229"/>
    </location>
</feature>